<comment type="caution">
    <text evidence="1">The sequence shown here is derived from an EMBL/GenBank/DDBJ whole genome shotgun (WGS) entry which is preliminary data.</text>
</comment>
<organism evidence="1 2">
    <name type="scientific">Psychrosphaera algicola</name>
    <dbReference type="NCBI Taxonomy" id="3023714"/>
    <lineage>
        <taxon>Bacteria</taxon>
        <taxon>Pseudomonadati</taxon>
        <taxon>Pseudomonadota</taxon>
        <taxon>Gammaproteobacteria</taxon>
        <taxon>Alteromonadales</taxon>
        <taxon>Pseudoalteromonadaceae</taxon>
        <taxon>Psychrosphaera</taxon>
    </lineage>
</organism>
<evidence type="ECO:0000313" key="1">
    <source>
        <dbReference type="EMBL" id="MDC2890396.1"/>
    </source>
</evidence>
<dbReference type="Proteomes" id="UP001528411">
    <property type="component" value="Unassembled WGS sequence"/>
</dbReference>
<keyword evidence="2" id="KW-1185">Reference proteome</keyword>
<dbReference type="EMBL" id="JAQOMS010000002">
    <property type="protein sequence ID" value="MDC2890396.1"/>
    <property type="molecule type" value="Genomic_DNA"/>
</dbReference>
<accession>A0ABT5FG85</accession>
<proteinExistence type="predicted"/>
<dbReference type="InterPro" id="IPR010583">
    <property type="entry name" value="MipA"/>
</dbReference>
<gene>
    <name evidence="1" type="ORF">PN838_18605</name>
</gene>
<name>A0ABT5FG85_9GAMM</name>
<dbReference type="RefSeq" id="WP_272181603.1">
    <property type="nucleotide sequence ID" value="NZ_JAQOMS010000002.1"/>
</dbReference>
<protein>
    <submittedName>
        <fullName evidence="1">MipA/OmpV family protein</fullName>
    </submittedName>
</protein>
<reference evidence="1 2" key="1">
    <citation type="submission" date="2023-01" db="EMBL/GenBank/DDBJ databases">
        <title>Psychrosphaera sp. nov., isolated from marine algae.</title>
        <authorList>
            <person name="Bayburt H."/>
            <person name="Choi B.J."/>
            <person name="Kim J.M."/>
            <person name="Choi D.G."/>
            <person name="Jeon C.O."/>
        </authorList>
    </citation>
    <scope>NUCLEOTIDE SEQUENCE [LARGE SCALE GENOMIC DNA]</scope>
    <source>
        <strain evidence="1 2">G1-22</strain>
    </source>
</reference>
<dbReference type="Pfam" id="PF06629">
    <property type="entry name" value="MipA"/>
    <property type="match status" value="1"/>
</dbReference>
<evidence type="ECO:0000313" key="2">
    <source>
        <dbReference type="Proteomes" id="UP001528411"/>
    </source>
</evidence>
<sequence>MPKESQPSGWTFGVGVATAVNVPVYIGAKETRSAILPIPYINYRSPNLKIGQGGIVARLFDSEKWLLSVSLSGAIPVDSDDAEARKGMPDINAIFEFGPSLKYYLVGDDSSPDAIFLDMNIRQARTIKFTNLKLTSSPSILMRKGLSQTFFGGKVNTRLKLGYEFVSEDYANEFYGVSPEYMTDERDAFVAHRWLRGLSSKRRCSLAIKATYCQ</sequence>